<dbReference type="GO" id="GO:0003677">
    <property type="term" value="F:DNA binding"/>
    <property type="evidence" value="ECO:0007669"/>
    <property type="project" value="UniProtKB-KW"/>
</dbReference>
<feature type="domain" description="C2H2-type" evidence="13">
    <location>
        <begin position="232"/>
        <end position="259"/>
    </location>
</feature>
<evidence type="ECO:0000256" key="5">
    <source>
        <dbReference type="ARBA" id="ARBA00022771"/>
    </source>
</evidence>
<feature type="compositionally biased region" description="Polar residues" evidence="12">
    <location>
        <begin position="107"/>
        <end position="132"/>
    </location>
</feature>
<evidence type="ECO:0000256" key="11">
    <source>
        <dbReference type="PROSITE-ProRule" id="PRU00042"/>
    </source>
</evidence>
<dbReference type="Gene3D" id="3.30.160.60">
    <property type="entry name" value="Classic Zinc Finger"/>
    <property type="match status" value="2"/>
</dbReference>
<evidence type="ECO:0000256" key="9">
    <source>
        <dbReference type="ARBA" id="ARBA00023163"/>
    </source>
</evidence>
<proteinExistence type="inferred from homology"/>
<evidence type="ECO:0000313" key="14">
    <source>
        <dbReference type="EMBL" id="TPX17949.1"/>
    </source>
</evidence>
<keyword evidence="10" id="KW-0539">Nucleus</keyword>
<dbReference type="FunFam" id="3.30.160.60:FF:001156">
    <property type="entry name" value="Zinc finger protein 407"/>
    <property type="match status" value="1"/>
</dbReference>
<dbReference type="GO" id="GO:0008270">
    <property type="term" value="F:zinc ion binding"/>
    <property type="evidence" value="ECO:0007669"/>
    <property type="project" value="UniProtKB-KW"/>
</dbReference>
<dbReference type="Proteomes" id="UP000319257">
    <property type="component" value="Unassembled WGS sequence"/>
</dbReference>
<dbReference type="PROSITE" id="PS00028">
    <property type="entry name" value="ZINC_FINGER_C2H2_1"/>
    <property type="match status" value="1"/>
</dbReference>
<dbReference type="STRING" id="1093900.A0A507BKG7"/>
<dbReference type="OrthoDB" id="8922241at2759"/>
<evidence type="ECO:0000313" key="15">
    <source>
        <dbReference type="Proteomes" id="UP000319257"/>
    </source>
</evidence>
<feature type="region of interest" description="Disordered" evidence="12">
    <location>
        <begin position="1"/>
        <end position="137"/>
    </location>
</feature>
<organism evidence="14 15">
    <name type="scientific">Thyridium curvatum</name>
    <dbReference type="NCBI Taxonomy" id="1093900"/>
    <lineage>
        <taxon>Eukaryota</taxon>
        <taxon>Fungi</taxon>
        <taxon>Dikarya</taxon>
        <taxon>Ascomycota</taxon>
        <taxon>Pezizomycotina</taxon>
        <taxon>Sordariomycetes</taxon>
        <taxon>Sordariomycetidae</taxon>
        <taxon>Thyridiales</taxon>
        <taxon>Thyridiaceae</taxon>
        <taxon>Thyridium</taxon>
    </lineage>
</organism>
<feature type="compositionally biased region" description="Polar residues" evidence="12">
    <location>
        <begin position="1"/>
        <end position="15"/>
    </location>
</feature>
<comment type="subcellular location">
    <subcellularLocation>
        <location evidence="1">Nucleus</location>
    </subcellularLocation>
</comment>
<evidence type="ECO:0000256" key="10">
    <source>
        <dbReference type="ARBA" id="ARBA00023242"/>
    </source>
</evidence>
<evidence type="ECO:0000256" key="8">
    <source>
        <dbReference type="ARBA" id="ARBA00023125"/>
    </source>
</evidence>
<keyword evidence="3" id="KW-0479">Metal-binding</keyword>
<evidence type="ECO:0000256" key="2">
    <source>
        <dbReference type="ARBA" id="ARBA00006991"/>
    </source>
</evidence>
<evidence type="ECO:0000256" key="3">
    <source>
        <dbReference type="ARBA" id="ARBA00022723"/>
    </source>
</evidence>
<keyword evidence="8" id="KW-0238">DNA-binding</keyword>
<dbReference type="InParanoid" id="A0A507BKG7"/>
<evidence type="ECO:0000256" key="7">
    <source>
        <dbReference type="ARBA" id="ARBA00023015"/>
    </source>
</evidence>
<dbReference type="PANTHER" id="PTHR24403">
    <property type="entry name" value="ZINC FINGER PROTEIN"/>
    <property type="match status" value="1"/>
</dbReference>
<comment type="caution">
    <text evidence="14">The sequence shown here is derived from an EMBL/GenBank/DDBJ whole genome shotgun (WGS) entry which is preliminary data.</text>
</comment>
<dbReference type="PROSITE" id="PS50157">
    <property type="entry name" value="ZINC_FINGER_C2H2_2"/>
    <property type="match status" value="2"/>
</dbReference>
<dbReference type="GO" id="GO:0045944">
    <property type="term" value="P:positive regulation of transcription by RNA polymerase II"/>
    <property type="evidence" value="ECO:0007669"/>
    <property type="project" value="TreeGrafter"/>
</dbReference>
<evidence type="ECO:0000256" key="12">
    <source>
        <dbReference type="SAM" id="MobiDB-lite"/>
    </source>
</evidence>
<feature type="compositionally biased region" description="Low complexity" evidence="12">
    <location>
        <begin position="64"/>
        <end position="80"/>
    </location>
</feature>
<evidence type="ECO:0000256" key="6">
    <source>
        <dbReference type="ARBA" id="ARBA00022833"/>
    </source>
</evidence>
<protein>
    <recommendedName>
        <fullName evidence="13">C2H2-type domain-containing protein</fullName>
    </recommendedName>
</protein>
<dbReference type="SMART" id="SM00355">
    <property type="entry name" value="ZnF_C2H2"/>
    <property type="match status" value="2"/>
</dbReference>
<evidence type="ECO:0000256" key="1">
    <source>
        <dbReference type="ARBA" id="ARBA00004123"/>
    </source>
</evidence>
<reference evidence="14 15" key="1">
    <citation type="submission" date="2019-06" db="EMBL/GenBank/DDBJ databases">
        <title>Draft genome sequence of the filamentous fungus Phialemoniopsis curvata isolated from diesel fuel.</title>
        <authorList>
            <person name="Varaljay V.A."/>
            <person name="Lyon W.J."/>
            <person name="Crouch A.L."/>
            <person name="Drake C.E."/>
            <person name="Hollomon J.M."/>
            <person name="Nadeau L.J."/>
            <person name="Nunn H.S."/>
            <person name="Stevenson B.S."/>
            <person name="Bojanowski C.L."/>
            <person name="Crookes-Goodson W.J."/>
        </authorList>
    </citation>
    <scope>NUCLEOTIDE SEQUENCE [LARGE SCALE GENOMIC DNA]</scope>
    <source>
        <strain evidence="14 15">D216</strain>
    </source>
</reference>
<accession>A0A507BKG7</accession>
<dbReference type="Pfam" id="PF00096">
    <property type="entry name" value="zf-C2H2"/>
    <property type="match status" value="2"/>
</dbReference>
<evidence type="ECO:0000256" key="4">
    <source>
        <dbReference type="ARBA" id="ARBA00022737"/>
    </source>
</evidence>
<evidence type="ECO:0000259" key="13">
    <source>
        <dbReference type="PROSITE" id="PS50157"/>
    </source>
</evidence>
<dbReference type="InterPro" id="IPR050688">
    <property type="entry name" value="Zinc_finger/UBP_domain"/>
</dbReference>
<dbReference type="GeneID" id="41979427"/>
<dbReference type="InterPro" id="IPR013087">
    <property type="entry name" value="Znf_C2H2_type"/>
</dbReference>
<keyword evidence="6" id="KW-0862">Zinc</keyword>
<keyword evidence="4" id="KW-0677">Repeat</keyword>
<dbReference type="GO" id="GO:0005634">
    <property type="term" value="C:nucleus"/>
    <property type="evidence" value="ECO:0007669"/>
    <property type="project" value="UniProtKB-SubCell"/>
</dbReference>
<gene>
    <name evidence="14" type="ORF">E0L32_011980</name>
</gene>
<feature type="compositionally biased region" description="Polar residues" evidence="12">
    <location>
        <begin position="300"/>
        <end position="321"/>
    </location>
</feature>
<dbReference type="SUPFAM" id="SSF57667">
    <property type="entry name" value="beta-beta-alpha zinc fingers"/>
    <property type="match status" value="1"/>
</dbReference>
<sequence length="321" mass="33583">MASLTNASRSLNYPQNAPFPGREPQSPHGLPAPPYSGDVPAFPTSIPNGGSHSLASQQLRHPSMRPQSTMSPSSTQPPTSGISAPLMSDYRSPTTPGFPSFEPSPSAPLQSPYSFGTHPSSMQPSPTSSGPASRSGLAAPLHHMQAGGGMPTPVQYGGGSLPRPGYSYQSQMPVMSNIGNPGGHMSLLNGSMAGGAGGGGAPRGYPFAPPGHHGYHVAHHQGPQSHHQERPFKCDICAQAFNRNHDLKRHKRIHLAVKPFPCNNCDKSFSRKDALKRHRLVKGCREPGNENSGDEAGSSGLRSGSANDGSVSPQPGSESTN</sequence>
<name>A0A507BKG7_9PEZI</name>
<keyword evidence="7" id="KW-0805">Transcription regulation</keyword>
<keyword evidence="9" id="KW-0804">Transcription</keyword>
<feature type="compositionally biased region" description="Polar residues" evidence="12">
    <location>
        <begin position="45"/>
        <end position="60"/>
    </location>
</feature>
<feature type="domain" description="C2H2-type" evidence="13">
    <location>
        <begin position="260"/>
        <end position="287"/>
    </location>
</feature>
<keyword evidence="5 11" id="KW-0863">Zinc-finger</keyword>
<dbReference type="FunFam" id="3.30.160.60:FF:001666">
    <property type="entry name" value="MDS1 and EVI1 complex locus"/>
    <property type="match status" value="1"/>
</dbReference>
<feature type="region of interest" description="Disordered" evidence="12">
    <location>
        <begin position="280"/>
        <end position="321"/>
    </location>
</feature>
<dbReference type="RefSeq" id="XP_030999660.1">
    <property type="nucleotide sequence ID" value="XM_031134771.1"/>
</dbReference>
<dbReference type="AlphaFoldDB" id="A0A507BKG7"/>
<comment type="similarity">
    <text evidence="2">Belongs to the krueppel C2H2-type zinc-finger protein family.</text>
</comment>
<dbReference type="InterPro" id="IPR036236">
    <property type="entry name" value="Znf_C2H2_sf"/>
</dbReference>
<dbReference type="PANTHER" id="PTHR24403:SF67">
    <property type="entry name" value="FI01116P-RELATED"/>
    <property type="match status" value="1"/>
</dbReference>
<dbReference type="EMBL" id="SKBQ01000128">
    <property type="protein sequence ID" value="TPX17949.1"/>
    <property type="molecule type" value="Genomic_DNA"/>
</dbReference>
<keyword evidence="15" id="KW-1185">Reference proteome</keyword>